<evidence type="ECO:0000313" key="3">
    <source>
        <dbReference type="EMBL" id="CAF1677586.1"/>
    </source>
</evidence>
<evidence type="ECO:0000313" key="5">
    <source>
        <dbReference type="Proteomes" id="UP000663877"/>
    </source>
</evidence>
<accession>A0A815ZXJ2</accession>
<feature type="compositionally biased region" description="Basic and acidic residues" evidence="1">
    <location>
        <begin position="47"/>
        <end position="75"/>
    </location>
</feature>
<name>A0A815ZXJ2_9BILA</name>
<dbReference type="EMBL" id="CAJNOM010007884">
    <property type="protein sequence ID" value="CAF1677586.1"/>
    <property type="molecule type" value="Genomic_DNA"/>
</dbReference>
<comment type="caution">
    <text evidence="2">The sequence shown here is derived from an EMBL/GenBank/DDBJ whole genome shotgun (WGS) entry which is preliminary data.</text>
</comment>
<sequence length="90" mass="10272">SRSISNDDKDENEEIQDQLNENGDEYSSESEEIPNQLNENDYMIIENDFKENNNEANRDDLKEEGNTQAEVKTRLIEASPTKSSSTIIST</sequence>
<reference evidence="2" key="1">
    <citation type="submission" date="2021-02" db="EMBL/GenBank/DDBJ databases">
        <authorList>
            <person name="Nowell W R."/>
        </authorList>
    </citation>
    <scope>NUCLEOTIDE SEQUENCE</scope>
</reference>
<feature type="region of interest" description="Disordered" evidence="1">
    <location>
        <begin position="1"/>
        <end position="90"/>
    </location>
</feature>
<organism evidence="2 5">
    <name type="scientific">Adineta steineri</name>
    <dbReference type="NCBI Taxonomy" id="433720"/>
    <lineage>
        <taxon>Eukaryota</taxon>
        <taxon>Metazoa</taxon>
        <taxon>Spiralia</taxon>
        <taxon>Gnathifera</taxon>
        <taxon>Rotifera</taxon>
        <taxon>Eurotatoria</taxon>
        <taxon>Bdelloidea</taxon>
        <taxon>Adinetida</taxon>
        <taxon>Adinetidae</taxon>
        <taxon>Adineta</taxon>
    </lineage>
</organism>
<proteinExistence type="predicted"/>
<dbReference type="Proteomes" id="UP000663832">
    <property type="component" value="Unassembled WGS sequence"/>
</dbReference>
<feature type="non-terminal residue" evidence="2">
    <location>
        <position position="1"/>
    </location>
</feature>
<dbReference type="AlphaFoldDB" id="A0A815ZXJ2"/>
<dbReference type="Proteomes" id="UP000663877">
    <property type="component" value="Unassembled WGS sequence"/>
</dbReference>
<dbReference type="EMBL" id="CAJNOI010007446">
    <property type="protein sequence ID" value="CAF1588736.1"/>
    <property type="molecule type" value="Genomic_DNA"/>
</dbReference>
<gene>
    <name evidence="2" type="ORF">BJG266_LOCUS49427</name>
    <name evidence="3" type="ORF">QVE165_LOCUS66512</name>
</gene>
<evidence type="ECO:0000313" key="4">
    <source>
        <dbReference type="Proteomes" id="UP000663832"/>
    </source>
</evidence>
<keyword evidence="4" id="KW-1185">Reference proteome</keyword>
<evidence type="ECO:0000256" key="1">
    <source>
        <dbReference type="SAM" id="MobiDB-lite"/>
    </source>
</evidence>
<feature type="compositionally biased region" description="Acidic residues" evidence="1">
    <location>
        <begin position="8"/>
        <end position="32"/>
    </location>
</feature>
<evidence type="ECO:0000313" key="2">
    <source>
        <dbReference type="EMBL" id="CAF1588736.1"/>
    </source>
</evidence>
<protein>
    <submittedName>
        <fullName evidence="2">Uncharacterized protein</fullName>
    </submittedName>
</protein>